<name>A0AAD7A2B6_9AGAR</name>
<sequence>MRAQDLWFQDCGLIIQAEDTIFCVSGAILAVQSTVFRDMLSLPTPGDGDTIDGCPFVLLPDTAEDTDNFLRAVLCFGFFGPFPAPTTFPVLLSDGEALEIAAVARQLGADWILPTSFYRICQCSFDRAIITGDELSDADKVNCIKGLRYLETTGAMNVLDFLLASYSNCSTRTRCMESRQTICREVETERRKYDAEHFTEMLLELFLEDPVANVCVNCFSKMKEVHEDAQKELWDDLPRIFGLDDWKKLEAMKVEALK</sequence>
<dbReference type="Proteomes" id="UP001218218">
    <property type="component" value="Unassembled WGS sequence"/>
</dbReference>
<dbReference type="EMBL" id="JARIHO010000018">
    <property type="protein sequence ID" value="KAJ7348074.1"/>
    <property type="molecule type" value="Genomic_DNA"/>
</dbReference>
<organism evidence="1 2">
    <name type="scientific">Mycena albidolilacea</name>
    <dbReference type="NCBI Taxonomy" id="1033008"/>
    <lineage>
        <taxon>Eukaryota</taxon>
        <taxon>Fungi</taxon>
        <taxon>Dikarya</taxon>
        <taxon>Basidiomycota</taxon>
        <taxon>Agaricomycotina</taxon>
        <taxon>Agaricomycetes</taxon>
        <taxon>Agaricomycetidae</taxon>
        <taxon>Agaricales</taxon>
        <taxon>Marasmiineae</taxon>
        <taxon>Mycenaceae</taxon>
        <taxon>Mycena</taxon>
    </lineage>
</organism>
<accession>A0AAD7A2B6</accession>
<evidence type="ECO:0008006" key="3">
    <source>
        <dbReference type="Google" id="ProtNLM"/>
    </source>
</evidence>
<evidence type="ECO:0000313" key="2">
    <source>
        <dbReference type="Proteomes" id="UP001218218"/>
    </source>
</evidence>
<protein>
    <recommendedName>
        <fullName evidence="3">BTB domain-containing protein</fullName>
    </recommendedName>
</protein>
<dbReference type="AlphaFoldDB" id="A0AAD7A2B6"/>
<gene>
    <name evidence="1" type="ORF">DFH08DRAFT_867323</name>
</gene>
<evidence type="ECO:0000313" key="1">
    <source>
        <dbReference type="EMBL" id="KAJ7348074.1"/>
    </source>
</evidence>
<keyword evidence="2" id="KW-1185">Reference proteome</keyword>
<reference evidence="1" key="1">
    <citation type="submission" date="2023-03" db="EMBL/GenBank/DDBJ databases">
        <title>Massive genome expansion in bonnet fungi (Mycena s.s.) driven by repeated elements and novel gene families across ecological guilds.</title>
        <authorList>
            <consortium name="Lawrence Berkeley National Laboratory"/>
            <person name="Harder C.B."/>
            <person name="Miyauchi S."/>
            <person name="Viragh M."/>
            <person name="Kuo A."/>
            <person name="Thoen E."/>
            <person name="Andreopoulos B."/>
            <person name="Lu D."/>
            <person name="Skrede I."/>
            <person name="Drula E."/>
            <person name="Henrissat B."/>
            <person name="Morin E."/>
            <person name="Kohler A."/>
            <person name="Barry K."/>
            <person name="LaButti K."/>
            <person name="Morin E."/>
            <person name="Salamov A."/>
            <person name="Lipzen A."/>
            <person name="Mereny Z."/>
            <person name="Hegedus B."/>
            <person name="Baldrian P."/>
            <person name="Stursova M."/>
            <person name="Weitz H."/>
            <person name="Taylor A."/>
            <person name="Grigoriev I.V."/>
            <person name="Nagy L.G."/>
            <person name="Martin F."/>
            <person name="Kauserud H."/>
        </authorList>
    </citation>
    <scope>NUCLEOTIDE SEQUENCE</scope>
    <source>
        <strain evidence="1">CBHHK002</strain>
    </source>
</reference>
<comment type="caution">
    <text evidence="1">The sequence shown here is derived from an EMBL/GenBank/DDBJ whole genome shotgun (WGS) entry which is preliminary data.</text>
</comment>
<proteinExistence type="predicted"/>